<evidence type="ECO:0000313" key="3">
    <source>
        <dbReference type="WBParaSite" id="ACAC_0000934401-mRNA-1"/>
    </source>
</evidence>
<reference evidence="3" key="2">
    <citation type="submission" date="2017-02" db="UniProtKB">
        <authorList>
            <consortium name="WormBaseParasite"/>
        </authorList>
    </citation>
    <scope>IDENTIFICATION</scope>
</reference>
<dbReference type="Proteomes" id="UP000035642">
    <property type="component" value="Unassembled WGS sequence"/>
</dbReference>
<sequence length="119" mass="12795">FYTSVSQPIPIHHAWQVWLNAVAWTVASVAKVGRARGAASAARKAVAVVLTANVARRSAAEVRVDTSAVMKERSVAKWARSAVKANRAASNLQPVSRPPLYSELELPPGPRRAKQSSNI</sequence>
<name>A0A0K0DEN2_ANGCA</name>
<protein>
    <submittedName>
        <fullName evidence="3">PVII</fullName>
    </submittedName>
</protein>
<keyword evidence="2" id="KW-1185">Reference proteome</keyword>
<feature type="region of interest" description="Disordered" evidence="1">
    <location>
        <begin position="87"/>
        <end position="119"/>
    </location>
</feature>
<evidence type="ECO:0000313" key="2">
    <source>
        <dbReference type="Proteomes" id="UP000035642"/>
    </source>
</evidence>
<reference evidence="2" key="1">
    <citation type="submission" date="2012-09" db="EMBL/GenBank/DDBJ databases">
        <authorList>
            <person name="Martin A.A."/>
        </authorList>
    </citation>
    <scope>NUCLEOTIDE SEQUENCE</scope>
</reference>
<dbReference type="WBParaSite" id="ACAC_0000934401-mRNA-1">
    <property type="protein sequence ID" value="ACAC_0000934401-mRNA-1"/>
    <property type="gene ID" value="ACAC_0000934401"/>
</dbReference>
<organism evidence="2 3">
    <name type="scientific">Angiostrongylus cantonensis</name>
    <name type="common">Rat lungworm</name>
    <dbReference type="NCBI Taxonomy" id="6313"/>
    <lineage>
        <taxon>Eukaryota</taxon>
        <taxon>Metazoa</taxon>
        <taxon>Ecdysozoa</taxon>
        <taxon>Nematoda</taxon>
        <taxon>Chromadorea</taxon>
        <taxon>Rhabditida</taxon>
        <taxon>Rhabditina</taxon>
        <taxon>Rhabditomorpha</taxon>
        <taxon>Strongyloidea</taxon>
        <taxon>Metastrongylidae</taxon>
        <taxon>Angiostrongylus</taxon>
    </lineage>
</organism>
<accession>A0A0K0DEN2</accession>
<evidence type="ECO:0000256" key="1">
    <source>
        <dbReference type="SAM" id="MobiDB-lite"/>
    </source>
</evidence>
<proteinExistence type="predicted"/>
<dbReference type="AlphaFoldDB" id="A0A0K0DEN2"/>